<dbReference type="AlphaFoldDB" id="A0A6A6VKR0"/>
<accession>A0A6A6VKR0</accession>
<evidence type="ECO:0000259" key="12">
    <source>
        <dbReference type="PROSITE" id="PS50102"/>
    </source>
</evidence>
<feature type="coiled-coil region" evidence="10">
    <location>
        <begin position="793"/>
        <end position="820"/>
    </location>
</feature>
<dbReference type="Proteomes" id="UP000799440">
    <property type="component" value="Unassembled WGS sequence"/>
</dbReference>
<feature type="region of interest" description="Disordered" evidence="11">
    <location>
        <begin position="176"/>
        <end position="233"/>
    </location>
</feature>
<organism evidence="13 14">
    <name type="scientific">Sporormia fimetaria CBS 119925</name>
    <dbReference type="NCBI Taxonomy" id="1340428"/>
    <lineage>
        <taxon>Eukaryota</taxon>
        <taxon>Fungi</taxon>
        <taxon>Dikarya</taxon>
        <taxon>Ascomycota</taxon>
        <taxon>Pezizomycotina</taxon>
        <taxon>Dothideomycetes</taxon>
        <taxon>Pleosporomycetidae</taxon>
        <taxon>Pleosporales</taxon>
        <taxon>Sporormiaceae</taxon>
        <taxon>Sporormia</taxon>
    </lineage>
</organism>
<gene>
    <name evidence="13" type="ORF">M011DRAFT_455235</name>
</gene>
<dbReference type="EMBL" id="MU006562">
    <property type="protein sequence ID" value="KAF2751185.1"/>
    <property type="molecule type" value="Genomic_DNA"/>
</dbReference>
<comment type="subcellular location">
    <subcellularLocation>
        <location evidence="1">Nucleus</location>
    </subcellularLocation>
</comment>
<evidence type="ECO:0000256" key="3">
    <source>
        <dbReference type="ARBA" id="ARBA00013428"/>
    </source>
</evidence>
<evidence type="ECO:0000256" key="1">
    <source>
        <dbReference type="ARBA" id="ARBA00004123"/>
    </source>
</evidence>
<dbReference type="OrthoDB" id="439639at2759"/>
<feature type="domain" description="RRM" evidence="12">
    <location>
        <begin position="505"/>
        <end position="577"/>
    </location>
</feature>
<dbReference type="PROSITE" id="PS50102">
    <property type="entry name" value="RRM"/>
    <property type="match status" value="5"/>
</dbReference>
<evidence type="ECO:0000256" key="6">
    <source>
        <dbReference type="ARBA" id="ARBA00022884"/>
    </source>
</evidence>
<dbReference type="Gene3D" id="3.30.70.330">
    <property type="match status" value="5"/>
</dbReference>
<keyword evidence="14" id="KW-1185">Reference proteome</keyword>
<proteinExistence type="inferred from homology"/>
<dbReference type="FunFam" id="3.30.70.330:FF:000247">
    <property type="entry name" value="Multiple RNA-binding domain-containing protein 1"/>
    <property type="match status" value="1"/>
</dbReference>
<dbReference type="InterPro" id="IPR012677">
    <property type="entry name" value="Nucleotide-bd_a/b_plait_sf"/>
</dbReference>
<evidence type="ECO:0000256" key="4">
    <source>
        <dbReference type="ARBA" id="ARBA00022552"/>
    </source>
</evidence>
<feature type="domain" description="RRM" evidence="12">
    <location>
        <begin position="4"/>
        <end position="75"/>
    </location>
</feature>
<dbReference type="GO" id="GO:0005634">
    <property type="term" value="C:nucleus"/>
    <property type="evidence" value="ECO:0007669"/>
    <property type="project" value="UniProtKB-SubCell"/>
</dbReference>
<dbReference type="CDD" id="cd12320">
    <property type="entry name" value="RRM6_RBM19_RRM5_MRD1"/>
    <property type="match status" value="1"/>
</dbReference>
<evidence type="ECO:0000256" key="9">
    <source>
        <dbReference type="PROSITE-ProRule" id="PRU00176"/>
    </source>
</evidence>
<dbReference type="PANTHER" id="PTHR10352">
    <property type="entry name" value="EUKARYOTIC TRANSLATION INITIATION FACTOR 3 SUBUNIT G"/>
    <property type="match status" value="1"/>
</dbReference>
<feature type="domain" description="RRM" evidence="12">
    <location>
        <begin position="721"/>
        <end position="798"/>
    </location>
</feature>
<dbReference type="SMART" id="SM00360">
    <property type="entry name" value="RRM"/>
    <property type="match status" value="5"/>
</dbReference>
<keyword evidence="8" id="KW-0687">Ribonucleoprotein</keyword>
<evidence type="ECO:0000313" key="14">
    <source>
        <dbReference type="Proteomes" id="UP000799440"/>
    </source>
</evidence>
<dbReference type="InterPro" id="IPR035979">
    <property type="entry name" value="RBD_domain_sf"/>
</dbReference>
<comment type="similarity">
    <text evidence="2">Belongs to the RRM MRD1 family.</text>
</comment>
<evidence type="ECO:0000256" key="7">
    <source>
        <dbReference type="ARBA" id="ARBA00023242"/>
    </source>
</evidence>
<keyword evidence="7" id="KW-0539">Nucleus</keyword>
<dbReference type="GO" id="GO:0003723">
    <property type="term" value="F:RNA binding"/>
    <property type="evidence" value="ECO:0007669"/>
    <property type="project" value="UniProtKB-UniRule"/>
</dbReference>
<evidence type="ECO:0000256" key="10">
    <source>
        <dbReference type="SAM" id="Coils"/>
    </source>
</evidence>
<keyword evidence="6 9" id="KW-0694">RNA-binding</keyword>
<keyword evidence="5" id="KW-0677">Repeat</keyword>
<reference evidence="13" key="1">
    <citation type="journal article" date="2020" name="Stud. Mycol.">
        <title>101 Dothideomycetes genomes: a test case for predicting lifestyles and emergence of pathogens.</title>
        <authorList>
            <person name="Haridas S."/>
            <person name="Albert R."/>
            <person name="Binder M."/>
            <person name="Bloem J."/>
            <person name="Labutti K."/>
            <person name="Salamov A."/>
            <person name="Andreopoulos B."/>
            <person name="Baker S."/>
            <person name="Barry K."/>
            <person name="Bills G."/>
            <person name="Bluhm B."/>
            <person name="Cannon C."/>
            <person name="Castanera R."/>
            <person name="Culley D."/>
            <person name="Daum C."/>
            <person name="Ezra D."/>
            <person name="Gonzalez J."/>
            <person name="Henrissat B."/>
            <person name="Kuo A."/>
            <person name="Liang C."/>
            <person name="Lipzen A."/>
            <person name="Lutzoni F."/>
            <person name="Magnuson J."/>
            <person name="Mondo S."/>
            <person name="Nolan M."/>
            <person name="Ohm R."/>
            <person name="Pangilinan J."/>
            <person name="Park H.-J."/>
            <person name="Ramirez L."/>
            <person name="Alfaro M."/>
            <person name="Sun H."/>
            <person name="Tritt A."/>
            <person name="Yoshinaga Y."/>
            <person name="Zwiers L.-H."/>
            <person name="Turgeon B."/>
            <person name="Goodwin S."/>
            <person name="Spatafora J."/>
            <person name="Crous P."/>
            <person name="Grigoriev I."/>
        </authorList>
    </citation>
    <scope>NUCLEOTIDE SEQUENCE</scope>
    <source>
        <strain evidence="13">CBS 119925</strain>
    </source>
</reference>
<dbReference type="SUPFAM" id="SSF54928">
    <property type="entry name" value="RNA-binding domain, RBD"/>
    <property type="match status" value="5"/>
</dbReference>
<dbReference type="InterPro" id="IPR000504">
    <property type="entry name" value="RRM_dom"/>
</dbReference>
<feature type="compositionally biased region" description="Basic and acidic residues" evidence="11">
    <location>
        <begin position="80"/>
        <end position="94"/>
    </location>
</feature>
<dbReference type="Pfam" id="PF00076">
    <property type="entry name" value="RRM_1"/>
    <property type="match status" value="6"/>
</dbReference>
<sequence>MESSRIFVRGLPPKFTEDDVRKHFAKYPVTDVKFFPHRRIGYVGYKTPEDAANAVNYFNKTFIRMSKIFVEMARPITDENLPKSRREQKFEKSAPKIVDSTPQSQENALKRKRADEEAAKDPKLQEFLEVMQAPSKVKSWATDDMGASALASTPANDDMEVAVPEGESDDEYQVISKKAKSAHTAEPAALDSMKPPSTDEHAPVINTDPENMAVDTSDVAEAPAADKGPVSDADWLRSRTNRVLDLVNDDLESPRPVKPVQGAPQPEPSPVKKDGTDEMEVDIPEEVPKVADVTVQAPSETDKIRETGRLYIRNLHYDTARDDLYEHFSKYGPLEEIGTTDALHMKSPVKVHVPQKKADGKGKGFAFVQFQNPEHAVEAFTQNDGTIFQGRLLHIIHAENKRDTKLDEFAISKLPLKKQKEIKRKANASSSGFNWNSLYMNADSVMSVVAERLGVSKADVLDPTSSDAAVKQAHAETHIIQEIKSYFAEHGVDLEAFKKSSKGDTAILVKNIPHGAKADEIRKLFEEQGTISKFLMPPAGMTAIIEFANAAQAQSAFRSLAYRKLKDSILYLEKAPKDLFREGVVVPAAPQAQVPGGAGGKLAATDLLQDAPEPESANTSTLYVRNLNFSTTTERLTETFSPLEGFRSARVKTKTDPKRGVLSMGFGFVEFNNADTAAAALRAMDGYNLEGHQLQIKASHKGADAAEERRKEDAAKKAASTKILIKNLPFEASKKDVRALFAPYGQLRSVRVPKKFDSTSRGFGFAEFTTKRDAANAMESLRNTHLLGRRLVLSFAEAESEDAEKELEKMQQKVGAQANKVALQQLTGGGRKKFNVAGNDDLDEA</sequence>
<dbReference type="GO" id="GO:0006364">
    <property type="term" value="P:rRNA processing"/>
    <property type="evidence" value="ECO:0007669"/>
    <property type="project" value="UniProtKB-KW"/>
</dbReference>
<feature type="domain" description="RRM" evidence="12">
    <location>
        <begin position="620"/>
        <end position="701"/>
    </location>
</feature>
<feature type="domain" description="RRM" evidence="12">
    <location>
        <begin position="308"/>
        <end position="400"/>
    </location>
</feature>
<keyword evidence="4" id="KW-0698">rRNA processing</keyword>
<evidence type="ECO:0000256" key="8">
    <source>
        <dbReference type="ARBA" id="ARBA00023274"/>
    </source>
</evidence>
<evidence type="ECO:0000256" key="5">
    <source>
        <dbReference type="ARBA" id="ARBA00022737"/>
    </source>
</evidence>
<keyword evidence="10" id="KW-0175">Coiled coil</keyword>
<feature type="region of interest" description="Disordered" evidence="11">
    <location>
        <begin position="247"/>
        <end position="277"/>
    </location>
</feature>
<protein>
    <recommendedName>
        <fullName evidence="3">Multiple RNA-binding domain-containing protein 1</fullName>
    </recommendedName>
</protein>
<dbReference type="GO" id="GO:1990904">
    <property type="term" value="C:ribonucleoprotein complex"/>
    <property type="evidence" value="ECO:0007669"/>
    <property type="project" value="UniProtKB-KW"/>
</dbReference>
<evidence type="ECO:0000256" key="11">
    <source>
        <dbReference type="SAM" id="MobiDB-lite"/>
    </source>
</evidence>
<feature type="region of interest" description="Disordered" evidence="11">
    <location>
        <begin position="80"/>
        <end position="121"/>
    </location>
</feature>
<evidence type="ECO:0000313" key="13">
    <source>
        <dbReference type="EMBL" id="KAF2751185.1"/>
    </source>
</evidence>
<evidence type="ECO:0000256" key="2">
    <source>
        <dbReference type="ARBA" id="ARBA00008033"/>
    </source>
</evidence>
<name>A0A6A6VKR0_9PLEO</name>